<proteinExistence type="inferred from homology"/>
<reference evidence="12" key="1">
    <citation type="submission" date="2021-12" db="EMBL/GenBank/DDBJ databases">
        <authorList>
            <person name="Zaccaron A."/>
            <person name="Stergiopoulos I."/>
        </authorList>
    </citation>
    <scope>NUCLEOTIDE SEQUENCE</scope>
    <source>
        <strain evidence="12">Race5_Kim</strain>
    </source>
</reference>
<evidence type="ECO:0000256" key="4">
    <source>
        <dbReference type="ARBA" id="ARBA00022741"/>
    </source>
</evidence>
<dbReference type="RefSeq" id="XP_047760003.1">
    <property type="nucleotide sequence ID" value="XM_047907935.1"/>
</dbReference>
<dbReference type="PROSITE" id="PS00107">
    <property type="entry name" value="PROTEIN_KINASE_ATP"/>
    <property type="match status" value="1"/>
</dbReference>
<dbReference type="EC" id="2.7.11.1" evidence="1"/>
<dbReference type="GeneID" id="71988665"/>
<dbReference type="GO" id="GO:0000245">
    <property type="term" value="P:spliceosomal complex assembly"/>
    <property type="evidence" value="ECO:0007669"/>
    <property type="project" value="TreeGrafter"/>
</dbReference>
<dbReference type="GO" id="GO:0004674">
    <property type="term" value="F:protein serine/threonine kinase activity"/>
    <property type="evidence" value="ECO:0007669"/>
    <property type="project" value="UniProtKB-KW"/>
</dbReference>
<dbReference type="SUPFAM" id="SSF56112">
    <property type="entry name" value="Protein kinase-like (PK-like)"/>
    <property type="match status" value="1"/>
</dbReference>
<dbReference type="PANTHER" id="PTHR47634">
    <property type="entry name" value="PROTEIN KINASE DOMAIN-CONTAINING PROTEIN-RELATED"/>
    <property type="match status" value="1"/>
</dbReference>
<evidence type="ECO:0000256" key="10">
    <source>
        <dbReference type="RuleBase" id="RU000304"/>
    </source>
</evidence>
<reference evidence="12" key="2">
    <citation type="journal article" date="2022" name="Microb. Genom.">
        <title>A chromosome-scale genome assembly of the tomato pathogen Cladosporium fulvum reveals a compartmentalized genome architecture and the presence of a dispensable chromosome.</title>
        <authorList>
            <person name="Zaccaron A.Z."/>
            <person name="Chen L.H."/>
            <person name="Samaras A."/>
            <person name="Stergiopoulos I."/>
        </authorList>
    </citation>
    <scope>NUCLEOTIDE SEQUENCE</scope>
    <source>
        <strain evidence="12">Race5_Kim</strain>
    </source>
</reference>
<keyword evidence="3" id="KW-0808">Transferase</keyword>
<comment type="similarity">
    <text evidence="10">Belongs to the protein kinase superfamily.</text>
</comment>
<accession>A0A9Q8LDV3</accession>
<feature type="domain" description="Protein kinase" evidence="11">
    <location>
        <begin position="99"/>
        <end position="449"/>
    </location>
</feature>
<sequence>MWGVISSDLTATSSLSPFNIALCSSSLEQYRETLCAMSFTLLRRAWKSIHPLAWKPLVFPNQGIASIPANEKVEEETIPGYIATRYYPVRIGEIIQDRYQVVGKLGFGLSSTVWLARDLDGCRHVALKLYVQSDCLESELDTELDVYRRIESAPNHHPGRHAVRSMLDSFELATPSGRHRCLVHEPLWDSALNIKHRNPVRRLPQPVVAFLLKRLFLALDLLHRECHVAHTDIKEANILLPADPSVLTHFEQQELAEPSPQKEVDGGVIYLSREMGTPKAFGAPVLCDFGSAVALDDGQEHREDIQPDVYRSPEVILDVPWTYSVDIWNVGCMVWDAFEGEHLFTGCDPEHGAYRGRAHLAEMIALLGPPPPSLLARSHLRSKFFSKEGDFCAGIAVPRTRTLDHRESSLQGEENKEDRECFLRFVRKMLQWEPEARSCARELAEDEWILKHTTDV</sequence>
<evidence type="ECO:0000256" key="9">
    <source>
        <dbReference type="PROSITE-ProRule" id="PRU10141"/>
    </source>
</evidence>
<dbReference type="InterPro" id="IPR017441">
    <property type="entry name" value="Protein_kinase_ATP_BS"/>
</dbReference>
<dbReference type="InterPro" id="IPR011009">
    <property type="entry name" value="Kinase-like_dom_sf"/>
</dbReference>
<evidence type="ECO:0000313" key="13">
    <source>
        <dbReference type="Proteomes" id="UP000756132"/>
    </source>
</evidence>
<dbReference type="Gene3D" id="1.10.510.10">
    <property type="entry name" value="Transferase(Phosphotransferase) domain 1"/>
    <property type="match status" value="1"/>
</dbReference>
<dbReference type="PANTHER" id="PTHR47634:SF9">
    <property type="entry name" value="PROTEIN KINASE DOMAIN-CONTAINING PROTEIN-RELATED"/>
    <property type="match status" value="1"/>
</dbReference>
<keyword evidence="6 9" id="KW-0067">ATP-binding</keyword>
<dbReference type="PROSITE" id="PS00108">
    <property type="entry name" value="PROTEIN_KINASE_ST"/>
    <property type="match status" value="1"/>
</dbReference>
<keyword evidence="5 12" id="KW-0418">Kinase</keyword>
<dbReference type="GO" id="GO:0050684">
    <property type="term" value="P:regulation of mRNA processing"/>
    <property type="evidence" value="ECO:0007669"/>
    <property type="project" value="TreeGrafter"/>
</dbReference>
<organism evidence="12 13">
    <name type="scientific">Passalora fulva</name>
    <name type="common">Tomato leaf mold</name>
    <name type="synonym">Cladosporium fulvum</name>
    <dbReference type="NCBI Taxonomy" id="5499"/>
    <lineage>
        <taxon>Eukaryota</taxon>
        <taxon>Fungi</taxon>
        <taxon>Dikarya</taxon>
        <taxon>Ascomycota</taxon>
        <taxon>Pezizomycotina</taxon>
        <taxon>Dothideomycetes</taxon>
        <taxon>Dothideomycetidae</taxon>
        <taxon>Mycosphaerellales</taxon>
        <taxon>Mycosphaerellaceae</taxon>
        <taxon>Fulvia</taxon>
    </lineage>
</organism>
<protein>
    <recommendedName>
        <fullName evidence="1">non-specific serine/threonine protein kinase</fullName>
        <ecNumber evidence="1">2.7.11.1</ecNumber>
    </recommendedName>
</protein>
<gene>
    <name evidence="12" type="ORF">CLAFUR5_08787</name>
</gene>
<evidence type="ECO:0000256" key="6">
    <source>
        <dbReference type="ARBA" id="ARBA00022840"/>
    </source>
</evidence>
<evidence type="ECO:0000256" key="3">
    <source>
        <dbReference type="ARBA" id="ARBA00022679"/>
    </source>
</evidence>
<evidence type="ECO:0000313" key="12">
    <source>
        <dbReference type="EMBL" id="UJO15637.1"/>
    </source>
</evidence>
<comment type="catalytic activity">
    <reaction evidence="8">
        <text>L-seryl-[protein] + ATP = O-phospho-L-seryl-[protein] + ADP + H(+)</text>
        <dbReference type="Rhea" id="RHEA:17989"/>
        <dbReference type="Rhea" id="RHEA-COMP:9863"/>
        <dbReference type="Rhea" id="RHEA-COMP:11604"/>
        <dbReference type="ChEBI" id="CHEBI:15378"/>
        <dbReference type="ChEBI" id="CHEBI:29999"/>
        <dbReference type="ChEBI" id="CHEBI:30616"/>
        <dbReference type="ChEBI" id="CHEBI:83421"/>
        <dbReference type="ChEBI" id="CHEBI:456216"/>
        <dbReference type="EC" id="2.7.11.1"/>
    </reaction>
</comment>
<keyword evidence="13" id="KW-1185">Reference proteome</keyword>
<dbReference type="KEGG" id="ffu:CLAFUR5_08787"/>
<dbReference type="InterPro" id="IPR008271">
    <property type="entry name" value="Ser/Thr_kinase_AS"/>
</dbReference>
<evidence type="ECO:0000256" key="5">
    <source>
        <dbReference type="ARBA" id="ARBA00022777"/>
    </source>
</evidence>
<dbReference type="PROSITE" id="PS50011">
    <property type="entry name" value="PROTEIN_KINASE_DOM"/>
    <property type="match status" value="1"/>
</dbReference>
<evidence type="ECO:0000256" key="1">
    <source>
        <dbReference type="ARBA" id="ARBA00012513"/>
    </source>
</evidence>
<evidence type="ECO:0000259" key="11">
    <source>
        <dbReference type="PROSITE" id="PS50011"/>
    </source>
</evidence>
<evidence type="ECO:0000256" key="8">
    <source>
        <dbReference type="ARBA" id="ARBA00048679"/>
    </source>
</evidence>
<evidence type="ECO:0000256" key="2">
    <source>
        <dbReference type="ARBA" id="ARBA00022527"/>
    </source>
</evidence>
<dbReference type="Pfam" id="PF00069">
    <property type="entry name" value="Pkinase"/>
    <property type="match status" value="1"/>
</dbReference>
<dbReference type="AlphaFoldDB" id="A0A9Q8LDV3"/>
<dbReference type="OrthoDB" id="5979581at2759"/>
<comment type="catalytic activity">
    <reaction evidence="7">
        <text>L-threonyl-[protein] + ATP = O-phospho-L-threonyl-[protein] + ADP + H(+)</text>
        <dbReference type="Rhea" id="RHEA:46608"/>
        <dbReference type="Rhea" id="RHEA-COMP:11060"/>
        <dbReference type="Rhea" id="RHEA-COMP:11605"/>
        <dbReference type="ChEBI" id="CHEBI:15378"/>
        <dbReference type="ChEBI" id="CHEBI:30013"/>
        <dbReference type="ChEBI" id="CHEBI:30616"/>
        <dbReference type="ChEBI" id="CHEBI:61977"/>
        <dbReference type="ChEBI" id="CHEBI:456216"/>
        <dbReference type="EC" id="2.7.11.1"/>
    </reaction>
</comment>
<keyword evidence="4 9" id="KW-0547">Nucleotide-binding</keyword>
<feature type="binding site" evidence="9">
    <location>
        <position position="128"/>
    </location>
    <ligand>
        <name>ATP</name>
        <dbReference type="ChEBI" id="CHEBI:30616"/>
    </ligand>
</feature>
<dbReference type="EMBL" id="CP090165">
    <property type="protein sequence ID" value="UJO15637.1"/>
    <property type="molecule type" value="Genomic_DNA"/>
</dbReference>
<dbReference type="Proteomes" id="UP000756132">
    <property type="component" value="Chromosome 3"/>
</dbReference>
<keyword evidence="2 10" id="KW-0723">Serine/threonine-protein kinase</keyword>
<dbReference type="InterPro" id="IPR000719">
    <property type="entry name" value="Prot_kinase_dom"/>
</dbReference>
<dbReference type="SMART" id="SM00220">
    <property type="entry name" value="S_TKc"/>
    <property type="match status" value="1"/>
</dbReference>
<evidence type="ECO:0000256" key="7">
    <source>
        <dbReference type="ARBA" id="ARBA00047899"/>
    </source>
</evidence>
<dbReference type="GO" id="GO:0005524">
    <property type="term" value="F:ATP binding"/>
    <property type="evidence" value="ECO:0007669"/>
    <property type="project" value="UniProtKB-UniRule"/>
</dbReference>
<name>A0A9Q8LDV3_PASFU</name>
<dbReference type="Gene3D" id="3.30.200.20">
    <property type="entry name" value="Phosphorylase Kinase, domain 1"/>
    <property type="match status" value="1"/>
</dbReference>
<dbReference type="InterPro" id="IPR051334">
    <property type="entry name" value="SRPK"/>
</dbReference>